<keyword evidence="3" id="KW-1185">Reference proteome</keyword>
<gene>
    <name evidence="2" type="ORF">PIB30_082011</name>
</gene>
<sequence length="106" mass="12350">MAKKCVTHVIVILMVGVVVIYSGNGEFQKAIIAESLTTFDHTKMEKAIADCVEECRKLHAHDRNKMRYCILTCIDTECTKHYPSDENKMYACRDEFRVKYFVEEKH</sequence>
<comment type="caution">
    <text evidence="2">The sequence shown here is derived from an EMBL/GenBank/DDBJ whole genome shotgun (WGS) entry which is preliminary data.</text>
</comment>
<name>A0ABU6TRE9_9FABA</name>
<keyword evidence="1" id="KW-0472">Membrane</keyword>
<evidence type="ECO:0000313" key="3">
    <source>
        <dbReference type="Proteomes" id="UP001341840"/>
    </source>
</evidence>
<organism evidence="2 3">
    <name type="scientific">Stylosanthes scabra</name>
    <dbReference type="NCBI Taxonomy" id="79078"/>
    <lineage>
        <taxon>Eukaryota</taxon>
        <taxon>Viridiplantae</taxon>
        <taxon>Streptophyta</taxon>
        <taxon>Embryophyta</taxon>
        <taxon>Tracheophyta</taxon>
        <taxon>Spermatophyta</taxon>
        <taxon>Magnoliopsida</taxon>
        <taxon>eudicotyledons</taxon>
        <taxon>Gunneridae</taxon>
        <taxon>Pentapetalae</taxon>
        <taxon>rosids</taxon>
        <taxon>fabids</taxon>
        <taxon>Fabales</taxon>
        <taxon>Fabaceae</taxon>
        <taxon>Papilionoideae</taxon>
        <taxon>50 kb inversion clade</taxon>
        <taxon>dalbergioids sensu lato</taxon>
        <taxon>Dalbergieae</taxon>
        <taxon>Pterocarpus clade</taxon>
        <taxon>Stylosanthes</taxon>
    </lineage>
</organism>
<reference evidence="2 3" key="1">
    <citation type="journal article" date="2023" name="Plants (Basel)">
        <title>Bridging the Gap: Combining Genomics and Transcriptomics Approaches to Understand Stylosanthes scabra, an Orphan Legume from the Brazilian Caatinga.</title>
        <authorList>
            <person name="Ferreira-Neto J.R.C."/>
            <person name="da Silva M.D."/>
            <person name="Binneck E."/>
            <person name="de Melo N.F."/>
            <person name="da Silva R.H."/>
            <person name="de Melo A.L.T.M."/>
            <person name="Pandolfi V."/>
            <person name="Bustamante F.O."/>
            <person name="Brasileiro-Vidal A.C."/>
            <person name="Benko-Iseppon A.M."/>
        </authorList>
    </citation>
    <scope>NUCLEOTIDE SEQUENCE [LARGE SCALE GENOMIC DNA]</scope>
    <source>
        <tissue evidence="2">Leaves</tissue>
    </source>
</reference>
<accession>A0ABU6TRE9</accession>
<protein>
    <submittedName>
        <fullName evidence="2">Uncharacterized protein</fullName>
    </submittedName>
</protein>
<dbReference type="EMBL" id="JASCZI010091867">
    <property type="protein sequence ID" value="MED6151386.1"/>
    <property type="molecule type" value="Genomic_DNA"/>
</dbReference>
<evidence type="ECO:0000313" key="2">
    <source>
        <dbReference type="EMBL" id="MED6151386.1"/>
    </source>
</evidence>
<dbReference type="Proteomes" id="UP001341840">
    <property type="component" value="Unassembled WGS sequence"/>
</dbReference>
<feature type="transmembrane region" description="Helical" evidence="1">
    <location>
        <begin position="6"/>
        <end position="23"/>
    </location>
</feature>
<keyword evidence="1" id="KW-1133">Transmembrane helix</keyword>
<evidence type="ECO:0000256" key="1">
    <source>
        <dbReference type="SAM" id="Phobius"/>
    </source>
</evidence>
<keyword evidence="1" id="KW-0812">Transmembrane</keyword>
<proteinExistence type="predicted"/>